<dbReference type="SUPFAM" id="SSF48452">
    <property type="entry name" value="TPR-like"/>
    <property type="match status" value="1"/>
</dbReference>
<keyword evidence="5" id="KW-1133">Transmembrane helix</keyword>
<name>A0A0K6GXS4_9GAMM</name>
<proteinExistence type="predicted"/>
<organism evidence="7 8">
    <name type="scientific">Pseudidiomarina woesei</name>
    <dbReference type="NCBI Taxonomy" id="1381080"/>
    <lineage>
        <taxon>Bacteria</taxon>
        <taxon>Pseudomonadati</taxon>
        <taxon>Pseudomonadota</taxon>
        <taxon>Gammaproteobacteria</taxon>
        <taxon>Alteromonadales</taxon>
        <taxon>Idiomarinaceae</taxon>
        <taxon>Pseudidiomarina</taxon>
    </lineage>
</organism>
<dbReference type="EMBL" id="CYHB01000001">
    <property type="protein sequence ID" value="CUA83526.1"/>
    <property type="molecule type" value="Genomic_DNA"/>
</dbReference>
<dbReference type="PANTHER" id="PTHR22550">
    <property type="entry name" value="SPORE GERMINATION PROTEIN"/>
    <property type="match status" value="1"/>
</dbReference>
<dbReference type="Pfam" id="PF13519">
    <property type="entry name" value="VWA_2"/>
    <property type="match status" value="1"/>
</dbReference>
<protein>
    <submittedName>
        <fullName evidence="7">Tetratricopeptide repeat/von Willebrand factor type A domain</fullName>
    </submittedName>
</protein>
<dbReference type="InterPro" id="IPR011990">
    <property type="entry name" value="TPR-like_helical_dom_sf"/>
</dbReference>
<dbReference type="InterPro" id="IPR013105">
    <property type="entry name" value="TPR_2"/>
</dbReference>
<evidence type="ECO:0000259" key="6">
    <source>
        <dbReference type="PROSITE" id="PS50234"/>
    </source>
</evidence>
<feature type="compositionally biased region" description="Low complexity" evidence="4">
    <location>
        <begin position="517"/>
        <end position="537"/>
    </location>
</feature>
<dbReference type="InterPro" id="IPR019734">
    <property type="entry name" value="TPR_rpt"/>
</dbReference>
<keyword evidence="5" id="KW-0472">Membrane</keyword>
<feature type="compositionally biased region" description="Polar residues" evidence="4">
    <location>
        <begin position="491"/>
        <end position="513"/>
    </location>
</feature>
<gene>
    <name evidence="7" type="ORF">Ga0061064_0649</name>
</gene>
<feature type="compositionally biased region" description="Basic and acidic residues" evidence="4">
    <location>
        <begin position="453"/>
        <end position="462"/>
    </location>
</feature>
<dbReference type="InterPro" id="IPR002035">
    <property type="entry name" value="VWF_A"/>
</dbReference>
<feature type="domain" description="VWFA" evidence="6">
    <location>
        <begin position="92"/>
        <end position="289"/>
    </location>
</feature>
<dbReference type="RefSeq" id="WP_055438313.1">
    <property type="nucleotide sequence ID" value="NZ_CYHB01000001.1"/>
</dbReference>
<sequence>MAEFHFIRPWWLAGAVVVVILGFIAWRFCQSQRGWARIIPDHLRHVLLPSDKSMSLRWPLVIISSALTLTCVALAGPTWQRLPQPVYNLQAGSVVIMDMSLSVYSTDISPNRLSQMRFKATDLVRDKLDGEIGLVAYAADAFTISPLTSDGANLGNLIRALSPDIMPNLGSAPLRALNLADQLLRDAGHAEGDIYWLTDGIDSRDVIDINDFISRTNHRINVLAVGTAEGAPIQLPDGRMLRDRADNIVIPQLITGNLETLAQRSGGRFAVVQSDQEDINYLSSLPPRTREGEASQLQAGDQWLDQGAWFIPIIMLLLLPLARRGILVGFVAIVAIGLGSYSPSLLAAEREPLNWQEQLWQTPYQQADQALRNGDYETAAAIAQDPWQRGTANYRAGNYDQALVDFSQLDSAEGFYNQGNALMQMQRYDEAANAYDAALKRRPNWPAAQQNRELAEQLKKQQEQQQQQGEQKGQQQTGQQSSNQQSGRQGDSNSEQGSDTTEQTEASSTSPADEQQQRQQEQQQDQQQESEAGKQQQSAENGEQKQPLNSASGDPTSEEMQQQMQQWLNRIEDNPAELLRQKMRYEAQQRRRQNLTPGVEKQW</sequence>
<feature type="compositionally biased region" description="Low complexity" evidence="4">
    <location>
        <begin position="463"/>
        <end position="490"/>
    </location>
</feature>
<evidence type="ECO:0000256" key="3">
    <source>
        <dbReference type="PROSITE-ProRule" id="PRU00339"/>
    </source>
</evidence>
<feature type="transmembrane region" description="Helical" evidence="5">
    <location>
        <begin position="6"/>
        <end position="29"/>
    </location>
</feature>
<feature type="region of interest" description="Disordered" evidence="4">
    <location>
        <begin position="448"/>
        <end position="603"/>
    </location>
</feature>
<evidence type="ECO:0000256" key="4">
    <source>
        <dbReference type="SAM" id="MobiDB-lite"/>
    </source>
</evidence>
<dbReference type="SUPFAM" id="SSF53300">
    <property type="entry name" value="vWA-like"/>
    <property type="match status" value="1"/>
</dbReference>
<evidence type="ECO:0000256" key="5">
    <source>
        <dbReference type="SAM" id="Phobius"/>
    </source>
</evidence>
<feature type="transmembrane region" description="Helical" evidence="5">
    <location>
        <begin position="58"/>
        <end position="79"/>
    </location>
</feature>
<dbReference type="AlphaFoldDB" id="A0A0K6GXS4"/>
<dbReference type="SMART" id="SM00028">
    <property type="entry name" value="TPR"/>
    <property type="match status" value="1"/>
</dbReference>
<keyword evidence="1" id="KW-0677">Repeat</keyword>
<feature type="repeat" description="TPR" evidence="3">
    <location>
        <begin position="412"/>
        <end position="445"/>
    </location>
</feature>
<reference evidence="8" key="1">
    <citation type="submission" date="2015-08" db="EMBL/GenBank/DDBJ databases">
        <authorList>
            <person name="Varghese N."/>
        </authorList>
    </citation>
    <scope>NUCLEOTIDE SEQUENCE [LARGE SCALE GENOMIC DNA]</scope>
    <source>
        <strain evidence="8">DSM 27808</strain>
    </source>
</reference>
<dbReference type="Proteomes" id="UP000182598">
    <property type="component" value="Unassembled WGS sequence"/>
</dbReference>
<evidence type="ECO:0000313" key="8">
    <source>
        <dbReference type="Proteomes" id="UP000182598"/>
    </source>
</evidence>
<dbReference type="InterPro" id="IPR050768">
    <property type="entry name" value="UPF0353/GerABKA_families"/>
</dbReference>
<keyword evidence="5" id="KW-0812">Transmembrane</keyword>
<feature type="compositionally biased region" description="Basic and acidic residues" evidence="4">
    <location>
        <begin position="579"/>
        <end position="589"/>
    </location>
</feature>
<evidence type="ECO:0000256" key="2">
    <source>
        <dbReference type="ARBA" id="ARBA00022803"/>
    </source>
</evidence>
<dbReference type="PROSITE" id="PS50293">
    <property type="entry name" value="TPR_REGION"/>
    <property type="match status" value="1"/>
</dbReference>
<dbReference type="PANTHER" id="PTHR22550:SF14">
    <property type="entry name" value="VWFA DOMAIN-CONTAINING PROTEIN"/>
    <property type="match status" value="1"/>
</dbReference>
<keyword evidence="8" id="KW-1185">Reference proteome</keyword>
<dbReference type="InterPro" id="IPR036465">
    <property type="entry name" value="vWFA_dom_sf"/>
</dbReference>
<dbReference type="Gene3D" id="3.40.50.410">
    <property type="entry name" value="von Willebrand factor, type A domain"/>
    <property type="match status" value="1"/>
</dbReference>
<keyword evidence="2 3" id="KW-0802">TPR repeat</keyword>
<evidence type="ECO:0000256" key="1">
    <source>
        <dbReference type="ARBA" id="ARBA00022737"/>
    </source>
</evidence>
<dbReference type="Pfam" id="PF07719">
    <property type="entry name" value="TPR_2"/>
    <property type="match status" value="1"/>
</dbReference>
<accession>A0A0K6GXS4</accession>
<dbReference type="PROSITE" id="PS50005">
    <property type="entry name" value="TPR"/>
    <property type="match status" value="1"/>
</dbReference>
<evidence type="ECO:0000313" key="7">
    <source>
        <dbReference type="EMBL" id="CUA83526.1"/>
    </source>
</evidence>
<dbReference type="OrthoDB" id="9807628at2"/>
<dbReference type="Gene3D" id="1.25.40.10">
    <property type="entry name" value="Tetratricopeptide repeat domain"/>
    <property type="match status" value="1"/>
</dbReference>
<dbReference type="PROSITE" id="PS50234">
    <property type="entry name" value="VWFA"/>
    <property type="match status" value="1"/>
</dbReference>
<feature type="compositionally biased region" description="Polar residues" evidence="4">
    <location>
        <begin position="538"/>
        <end position="568"/>
    </location>
</feature>